<feature type="transmembrane region" description="Helical" evidence="9">
    <location>
        <begin position="213"/>
        <end position="230"/>
    </location>
</feature>
<evidence type="ECO:0000256" key="8">
    <source>
        <dbReference type="ARBA" id="ARBA00023303"/>
    </source>
</evidence>
<keyword evidence="5 9" id="KW-1133">Transmembrane helix</keyword>
<keyword evidence="6" id="KW-0406">Ion transport</keyword>
<feature type="transmembrane region" description="Helical" evidence="9">
    <location>
        <begin position="181"/>
        <end position="201"/>
    </location>
</feature>
<dbReference type="AlphaFoldDB" id="A0A8X7Y7G0"/>
<evidence type="ECO:0000256" key="5">
    <source>
        <dbReference type="ARBA" id="ARBA00022989"/>
    </source>
</evidence>
<dbReference type="EMBL" id="JAAWWB010000030">
    <property type="protein sequence ID" value="KAG6745856.1"/>
    <property type="molecule type" value="Genomic_DNA"/>
</dbReference>
<dbReference type="PANTHER" id="PTHR31086">
    <property type="entry name" value="ALUMINUM-ACTIVATED MALATE TRANSPORTER 10"/>
    <property type="match status" value="1"/>
</dbReference>
<evidence type="ECO:0000256" key="4">
    <source>
        <dbReference type="ARBA" id="ARBA00022692"/>
    </source>
</evidence>
<dbReference type="GO" id="GO:0034220">
    <property type="term" value="P:monoatomic ion transmembrane transport"/>
    <property type="evidence" value="ECO:0007669"/>
    <property type="project" value="UniProtKB-KW"/>
</dbReference>
<feature type="transmembrane region" description="Helical" evidence="9">
    <location>
        <begin position="80"/>
        <end position="98"/>
    </location>
</feature>
<evidence type="ECO:0000256" key="3">
    <source>
        <dbReference type="ARBA" id="ARBA00022448"/>
    </source>
</evidence>
<dbReference type="GO" id="GO:0016020">
    <property type="term" value="C:membrane"/>
    <property type="evidence" value="ECO:0007669"/>
    <property type="project" value="UniProtKB-SubCell"/>
</dbReference>
<protein>
    <recommendedName>
        <fullName evidence="12">Aluminum-activated malate transporter 9</fullName>
    </recommendedName>
</protein>
<keyword evidence="3" id="KW-0813">Transport</keyword>
<organism evidence="10 11">
    <name type="scientific">Populus tomentosa</name>
    <name type="common">Chinese white poplar</name>
    <dbReference type="NCBI Taxonomy" id="118781"/>
    <lineage>
        <taxon>Eukaryota</taxon>
        <taxon>Viridiplantae</taxon>
        <taxon>Streptophyta</taxon>
        <taxon>Embryophyta</taxon>
        <taxon>Tracheophyta</taxon>
        <taxon>Spermatophyta</taxon>
        <taxon>Magnoliopsida</taxon>
        <taxon>eudicotyledons</taxon>
        <taxon>Gunneridae</taxon>
        <taxon>Pentapetalae</taxon>
        <taxon>rosids</taxon>
        <taxon>fabids</taxon>
        <taxon>Malpighiales</taxon>
        <taxon>Salicaceae</taxon>
        <taxon>Saliceae</taxon>
        <taxon>Populus</taxon>
    </lineage>
</organism>
<comment type="similarity">
    <text evidence="2">Belongs to the aromatic acid exporter (TC 2.A.85) family.</text>
</comment>
<dbReference type="Pfam" id="PF11744">
    <property type="entry name" value="ALMT"/>
    <property type="match status" value="2"/>
</dbReference>
<keyword evidence="8" id="KW-0407">Ion channel</keyword>
<dbReference type="GO" id="GO:0015743">
    <property type="term" value="P:malate transport"/>
    <property type="evidence" value="ECO:0007669"/>
    <property type="project" value="InterPro"/>
</dbReference>
<evidence type="ECO:0000256" key="6">
    <source>
        <dbReference type="ARBA" id="ARBA00023065"/>
    </source>
</evidence>
<comment type="subcellular location">
    <subcellularLocation>
        <location evidence="1">Membrane</location>
        <topology evidence="1">Multi-pass membrane protein</topology>
    </subcellularLocation>
</comment>
<reference evidence="10" key="1">
    <citation type="journal article" date="2020" name="bioRxiv">
        <title>Hybrid origin of Populus tomentosa Carr. identified through genome sequencing and phylogenomic analysis.</title>
        <authorList>
            <person name="An X."/>
            <person name="Gao K."/>
            <person name="Chen Z."/>
            <person name="Li J."/>
            <person name="Yang X."/>
            <person name="Yang X."/>
            <person name="Zhou J."/>
            <person name="Guo T."/>
            <person name="Zhao T."/>
            <person name="Huang S."/>
            <person name="Miao D."/>
            <person name="Khan W.U."/>
            <person name="Rao P."/>
            <person name="Ye M."/>
            <person name="Lei B."/>
            <person name="Liao W."/>
            <person name="Wang J."/>
            <person name="Ji L."/>
            <person name="Li Y."/>
            <person name="Guo B."/>
            <person name="Mustafa N.S."/>
            <person name="Li S."/>
            <person name="Yun Q."/>
            <person name="Keller S.R."/>
            <person name="Mao J."/>
            <person name="Zhang R."/>
            <person name="Strauss S.H."/>
        </authorList>
    </citation>
    <scope>NUCLEOTIDE SEQUENCE</scope>
    <source>
        <strain evidence="10">GM15</strain>
        <tissue evidence="10">Leaf</tissue>
    </source>
</reference>
<evidence type="ECO:0000256" key="9">
    <source>
        <dbReference type="SAM" id="Phobius"/>
    </source>
</evidence>
<dbReference type="Proteomes" id="UP000886885">
    <property type="component" value="Chromosome 15D"/>
</dbReference>
<gene>
    <name evidence="10" type="ORF">POTOM_050366</name>
</gene>
<dbReference type="OrthoDB" id="68611at2759"/>
<feature type="transmembrane region" description="Helical" evidence="9">
    <location>
        <begin position="242"/>
        <end position="265"/>
    </location>
</feature>
<evidence type="ECO:0008006" key="12">
    <source>
        <dbReference type="Google" id="ProtNLM"/>
    </source>
</evidence>
<evidence type="ECO:0000256" key="2">
    <source>
        <dbReference type="ARBA" id="ARBA00007079"/>
    </source>
</evidence>
<name>A0A8X7Y7G0_POPTO</name>
<evidence type="ECO:0000313" key="11">
    <source>
        <dbReference type="Proteomes" id="UP000886885"/>
    </source>
</evidence>
<feature type="transmembrane region" description="Helical" evidence="9">
    <location>
        <begin position="110"/>
        <end position="129"/>
    </location>
</feature>
<proteinExistence type="inferred from homology"/>
<evidence type="ECO:0000256" key="1">
    <source>
        <dbReference type="ARBA" id="ARBA00004141"/>
    </source>
</evidence>
<evidence type="ECO:0000256" key="7">
    <source>
        <dbReference type="ARBA" id="ARBA00023136"/>
    </source>
</evidence>
<comment type="caution">
    <text evidence="10">The sequence shown here is derived from an EMBL/GenBank/DDBJ whole genome shotgun (WGS) entry which is preliminary data.</text>
</comment>
<dbReference type="InterPro" id="IPR020966">
    <property type="entry name" value="ALMT"/>
</dbReference>
<keyword evidence="4 9" id="KW-0812">Transmembrane</keyword>
<evidence type="ECO:0000313" key="10">
    <source>
        <dbReference type="EMBL" id="KAG6745856.1"/>
    </source>
</evidence>
<sequence length="653" mass="73485">MAGKMGSFRHSLAEKRERLLSTTKGYSEIVFPNIQEDLNEPTRNCCSYRFLSDKIVGLCKHVQDVAYRGYQMGKSDPRKIVFSAKMGLALILISLLIFLKEPIKELSQHFVWAILTVVVVFEFSIALCFEIEAQVGLIPNDPTILALHGATLSKGLNRGIGTLSAGGLALAMAELSHLAGAWEEAVIILSIFSVGFCATYAKLYPSMKPYEYGFRVFLLTYCFIMVSGYRTGEFIHTAISRFLLIALGAGVGLAVNILIYPIWAGEDLHNLVAKNFTRVANSLEGWYALCSQFIISFMLIKLANFTAEVLSFSFIYSGCTNFYELCLGCVKEYLNCTEYERIPSKILTYQASDDPLYSGYRAAVESTSQEDALMGFAIWEPPHGPYKSFNYPWKNYVKVSGALRHCAFTVMALHGCILSEIQAPAERRQVFHHELKRVGAEGAKVLLELGKKVTRMEKLGPVDILYEVHEAAEDLQNKVDRKSYLLVNAESWEIGNREKELGEPQDLLTFDDDENKVLEYKSHSEAVLDLRSMTIPKSWDRHALGMDVKPTFNPTISSDDVFKKQISWPARNSFTADTLPQVEESKTYESASALSLATFTSLLIEFVARLQNLVDSFEELSEKANFKEPIELPIATEANGFWIRLHRSLKFWK</sequence>
<keyword evidence="7 9" id="KW-0472">Membrane</keyword>
<keyword evidence="11" id="KW-1185">Reference proteome</keyword>
<accession>A0A8X7Y7G0</accession>